<comment type="caution">
    <text evidence="1">The sequence shown here is derived from an EMBL/GenBank/DDBJ whole genome shotgun (WGS) entry which is preliminary data.</text>
</comment>
<organism evidence="1 2">
    <name type="scientific">Filifactor villosus</name>
    <dbReference type="NCBI Taxonomy" id="29374"/>
    <lineage>
        <taxon>Bacteria</taxon>
        <taxon>Bacillati</taxon>
        <taxon>Bacillota</taxon>
        <taxon>Clostridia</taxon>
        <taxon>Peptostreptococcales</taxon>
        <taxon>Filifactoraceae</taxon>
        <taxon>Filifactor</taxon>
    </lineage>
</organism>
<dbReference type="InterPro" id="IPR017853">
    <property type="entry name" value="GH"/>
</dbReference>
<evidence type="ECO:0000313" key="2">
    <source>
        <dbReference type="Proteomes" id="UP001595916"/>
    </source>
</evidence>
<proteinExistence type="predicted"/>
<keyword evidence="2" id="KW-1185">Reference proteome</keyword>
<dbReference type="Gene3D" id="3.20.20.80">
    <property type="entry name" value="Glycosidases"/>
    <property type="match status" value="1"/>
</dbReference>
<gene>
    <name evidence="1" type="ORF">ACFO4R_10105</name>
</gene>
<sequence>MKKYLITVTLIILLVAGIYHLIYTEGILYLPHKEDIKPSVNFHIEGSSIFHHGSVEDKKFLIRGVDIQSFTPGFEQTQYAIDRETYETWFSQISEMGANTLRVYSIMDADFYDALYAFNRSSDNPLYLLQGIRIDDYSANSETDALHPTFFEQLRLDARIAVDCIHGRKNIFTNRNGNGSGVYRKDVSKWVLGFIIGESWNNETIAYTDEENEYLPFSGTYFYTTEEATPFETVLAQVMEELVEYETEKYATQHLVSFISSPSNDPFTYKQNYCIQMSKFAQLNIEHVKATENVHAGIFASYEMYDFNGRFMHYLETDAPFFTPAFVKHLDTLSYPAAYSSLLCHYHSMPVVITGYGYSTSRGIDTTEFLGSTSPFSEERQGLLLVRTYKDFISSGCSGATIYAWQDNWDSSSWNTSFAVNKDFTHLWGDVQTNRQGFGLLTFENTQKNHSVDGKDEEWAIHSPIVSGAASLFVDYDEKFIYFKVEKKGLSMQDNIYIPLDTTPKSGSLRYPAANLVFDRDTDFILAIRGINDSELLVQKRYSAVRENYLAESLGNDPFIHIPDTASQSFETVSMVLKNNRVFDNLNKIKHKDKWLPLHPSGKLLHGTTDRKDELFNSQADFCYGKDILEIRIPWQLLNFSNPAQGMIHDDYYEYYGVSELSIPSFHAGLSISDAGQGIVSLHEVLLKNWRSPDVQPVLKHSYAIVKDSWTKEGD</sequence>
<accession>A0ABV9QNV8</accession>
<evidence type="ECO:0000313" key="1">
    <source>
        <dbReference type="EMBL" id="MFC4805432.1"/>
    </source>
</evidence>
<protein>
    <submittedName>
        <fullName evidence="1">Uncharacterized protein</fullName>
    </submittedName>
</protein>
<dbReference type="SUPFAM" id="SSF51445">
    <property type="entry name" value="(Trans)glycosidases"/>
    <property type="match status" value="1"/>
</dbReference>
<dbReference type="RefSeq" id="WP_379788993.1">
    <property type="nucleotide sequence ID" value="NZ_JBHSHL010000050.1"/>
</dbReference>
<reference evidence="2" key="1">
    <citation type="journal article" date="2019" name="Int. J. Syst. Evol. Microbiol.">
        <title>The Global Catalogue of Microorganisms (GCM) 10K type strain sequencing project: providing services to taxonomists for standard genome sequencing and annotation.</title>
        <authorList>
            <consortium name="The Broad Institute Genomics Platform"/>
            <consortium name="The Broad Institute Genome Sequencing Center for Infectious Disease"/>
            <person name="Wu L."/>
            <person name="Ma J."/>
        </authorList>
    </citation>
    <scope>NUCLEOTIDE SEQUENCE [LARGE SCALE GENOMIC DNA]</scope>
    <source>
        <strain evidence="2">CCUG 46385</strain>
    </source>
</reference>
<name>A0ABV9QNV8_9FIRM</name>
<dbReference type="EMBL" id="JBHSHL010000050">
    <property type="protein sequence ID" value="MFC4805432.1"/>
    <property type="molecule type" value="Genomic_DNA"/>
</dbReference>
<dbReference type="Proteomes" id="UP001595916">
    <property type="component" value="Unassembled WGS sequence"/>
</dbReference>